<feature type="transmembrane region" description="Helical" evidence="7">
    <location>
        <begin position="275"/>
        <end position="298"/>
    </location>
</feature>
<dbReference type="PANTHER" id="PTHR30489">
    <property type="entry name" value="LIPOPROTEIN-RELEASING SYSTEM TRANSMEMBRANE PROTEIN LOLE"/>
    <property type="match status" value="1"/>
</dbReference>
<dbReference type="RefSeq" id="WP_341834972.1">
    <property type="nucleotide sequence ID" value="NZ_CP149822.1"/>
</dbReference>
<comment type="subcellular location">
    <subcellularLocation>
        <location evidence="1">Cell membrane</location>
        <topology evidence="1">Multi-pass membrane protein</topology>
    </subcellularLocation>
</comment>
<evidence type="ECO:0000256" key="7">
    <source>
        <dbReference type="SAM" id="Phobius"/>
    </source>
</evidence>
<proteinExistence type="inferred from homology"/>
<evidence type="ECO:0000256" key="4">
    <source>
        <dbReference type="ARBA" id="ARBA00022692"/>
    </source>
</evidence>
<dbReference type="PANTHER" id="PTHR30489:SF0">
    <property type="entry name" value="LIPOPROTEIN-RELEASING SYSTEM TRANSMEMBRANE PROTEIN LOLE"/>
    <property type="match status" value="1"/>
</dbReference>
<feature type="domain" description="MacB-like periplasmic core" evidence="9">
    <location>
        <begin position="26"/>
        <end position="212"/>
    </location>
</feature>
<evidence type="ECO:0000313" key="10">
    <source>
        <dbReference type="EMBL" id="WZN40030.1"/>
    </source>
</evidence>
<accession>A0ABZ2YJX1</accession>
<keyword evidence="6 7" id="KW-0472">Membrane</keyword>
<dbReference type="InterPro" id="IPR051447">
    <property type="entry name" value="Lipoprotein-release_system"/>
</dbReference>
<evidence type="ECO:0000256" key="1">
    <source>
        <dbReference type="ARBA" id="ARBA00004651"/>
    </source>
</evidence>
<sequence>MRISMFIAGRIAFNRSSSFSRFIINIAMAATAFSVAVMIIATAMINGFQQVISEKIFSFWGHYHITEYRAAGGPLTEQDPFPEDASLEKRLSAIPQVKTVSPFATKSVIVKKGRETEGMIFKGSPAGQSLPFLIEGRPSTAPDSGYASEVVISASTAAALGLKLNDAMFMYFMRGDGLPPRVRKLTVCGIYKTGIEEYDKTYVIGDINLIRRLNDWAPDEIGGYEVHLHRFSDMDAAAGPISDEIINAELGLRSMQEIYPNIFDWLGLQNKNETIILIIMTIVAVINMITAMLILILERTNMVGILKALGMRNTSIQGIFLYQAGYIVIAGIVIGNALGLGLAFLQQSTGLLRLPEEAYYMSVAPIAIQWWKVALINVGTLVVCVLVLIIPSLLIRRILPVRAIQFK</sequence>
<evidence type="ECO:0000313" key="11">
    <source>
        <dbReference type="Proteomes" id="UP001485459"/>
    </source>
</evidence>
<evidence type="ECO:0000256" key="3">
    <source>
        <dbReference type="ARBA" id="ARBA00022475"/>
    </source>
</evidence>
<feature type="transmembrane region" description="Helical" evidence="7">
    <location>
        <begin position="370"/>
        <end position="395"/>
    </location>
</feature>
<comment type="similarity">
    <text evidence="2">Belongs to the ABC-4 integral membrane protein family. LolC/E subfamily.</text>
</comment>
<protein>
    <submittedName>
        <fullName evidence="10">FtsX-like permease family protein</fullName>
    </submittedName>
</protein>
<keyword evidence="5 7" id="KW-1133">Transmembrane helix</keyword>
<dbReference type="Proteomes" id="UP001485459">
    <property type="component" value="Chromosome"/>
</dbReference>
<gene>
    <name evidence="10" type="ORF">WJU16_18800</name>
</gene>
<evidence type="ECO:0000259" key="8">
    <source>
        <dbReference type="Pfam" id="PF02687"/>
    </source>
</evidence>
<dbReference type="Pfam" id="PF12704">
    <property type="entry name" value="MacB_PCD"/>
    <property type="match status" value="1"/>
</dbReference>
<keyword evidence="3" id="KW-1003">Cell membrane</keyword>
<name>A0ABZ2YJX1_9BACT</name>
<dbReference type="Pfam" id="PF02687">
    <property type="entry name" value="FtsX"/>
    <property type="match status" value="1"/>
</dbReference>
<feature type="domain" description="ABC3 transporter permease C-terminal" evidence="8">
    <location>
        <begin position="275"/>
        <end position="398"/>
    </location>
</feature>
<keyword evidence="4 7" id="KW-0812">Transmembrane</keyword>
<feature type="transmembrane region" description="Helical" evidence="7">
    <location>
        <begin position="319"/>
        <end position="345"/>
    </location>
</feature>
<evidence type="ECO:0000256" key="2">
    <source>
        <dbReference type="ARBA" id="ARBA00005236"/>
    </source>
</evidence>
<dbReference type="InterPro" id="IPR003838">
    <property type="entry name" value="ABC3_permease_C"/>
</dbReference>
<reference evidence="11" key="1">
    <citation type="submission" date="2024-03" db="EMBL/GenBank/DDBJ databases">
        <title>Chitinophaga horti sp. nov., isolated from garden soil.</title>
        <authorList>
            <person name="Lee D.S."/>
            <person name="Han D.M."/>
            <person name="Baek J.H."/>
            <person name="Choi D.G."/>
            <person name="Jeon J.H."/>
            <person name="Jeon C.O."/>
        </authorList>
    </citation>
    <scope>NUCLEOTIDE SEQUENCE [LARGE SCALE GENOMIC DNA]</scope>
    <source>
        <strain evidence="11">GPA1</strain>
    </source>
</reference>
<evidence type="ECO:0000256" key="6">
    <source>
        <dbReference type="ARBA" id="ARBA00023136"/>
    </source>
</evidence>
<dbReference type="InterPro" id="IPR025857">
    <property type="entry name" value="MacB_PCD"/>
</dbReference>
<keyword evidence="11" id="KW-1185">Reference proteome</keyword>
<organism evidence="10 11">
    <name type="scientific">Chitinophaga pollutisoli</name>
    <dbReference type="NCBI Taxonomy" id="3133966"/>
    <lineage>
        <taxon>Bacteria</taxon>
        <taxon>Pseudomonadati</taxon>
        <taxon>Bacteroidota</taxon>
        <taxon>Chitinophagia</taxon>
        <taxon>Chitinophagales</taxon>
        <taxon>Chitinophagaceae</taxon>
        <taxon>Chitinophaga</taxon>
    </lineage>
</organism>
<feature type="transmembrane region" description="Helical" evidence="7">
    <location>
        <begin position="21"/>
        <end position="45"/>
    </location>
</feature>
<dbReference type="EMBL" id="CP149822">
    <property type="protein sequence ID" value="WZN40030.1"/>
    <property type="molecule type" value="Genomic_DNA"/>
</dbReference>
<evidence type="ECO:0000259" key="9">
    <source>
        <dbReference type="Pfam" id="PF12704"/>
    </source>
</evidence>
<evidence type="ECO:0000256" key="5">
    <source>
        <dbReference type="ARBA" id="ARBA00022989"/>
    </source>
</evidence>